<keyword evidence="3" id="KW-1185">Reference proteome</keyword>
<dbReference type="Pfam" id="PF00561">
    <property type="entry name" value="Abhydrolase_1"/>
    <property type="match status" value="1"/>
</dbReference>
<dbReference type="Gene3D" id="3.40.50.1820">
    <property type="entry name" value="alpha/beta hydrolase"/>
    <property type="match status" value="1"/>
</dbReference>
<dbReference type="EMBL" id="FMYL01000012">
    <property type="protein sequence ID" value="SDC20940.1"/>
    <property type="molecule type" value="Genomic_DNA"/>
</dbReference>
<dbReference type="InterPro" id="IPR000073">
    <property type="entry name" value="AB_hydrolase_1"/>
</dbReference>
<dbReference type="InterPro" id="IPR029058">
    <property type="entry name" value="AB_hydrolase_fold"/>
</dbReference>
<evidence type="ECO:0000313" key="2">
    <source>
        <dbReference type="EMBL" id="SDC20940.1"/>
    </source>
</evidence>
<name>A0A1G6JQB8_9GAMM</name>
<dbReference type="AlphaFoldDB" id="A0A1G6JQB8"/>
<gene>
    <name evidence="2" type="ORF">SAMN05421733_11226</name>
</gene>
<accession>A0A1G6JQB8</accession>
<organism evidence="2 3">
    <name type="scientific">Acinetobacter boissieri</name>
    <dbReference type="NCBI Taxonomy" id="1219383"/>
    <lineage>
        <taxon>Bacteria</taxon>
        <taxon>Pseudomonadati</taxon>
        <taxon>Pseudomonadota</taxon>
        <taxon>Gammaproteobacteria</taxon>
        <taxon>Moraxellales</taxon>
        <taxon>Moraxellaceae</taxon>
        <taxon>Acinetobacter</taxon>
    </lineage>
</organism>
<dbReference type="STRING" id="1219383.SAMN05421733_11226"/>
<evidence type="ECO:0000313" key="3">
    <source>
        <dbReference type="Proteomes" id="UP000242501"/>
    </source>
</evidence>
<dbReference type="InterPro" id="IPR050266">
    <property type="entry name" value="AB_hydrolase_sf"/>
</dbReference>
<protein>
    <submittedName>
        <fullName evidence="2">N-formylmaleamate deformylase</fullName>
    </submittedName>
</protein>
<feature type="domain" description="AB hydrolase-1" evidence="1">
    <location>
        <begin position="29"/>
        <end position="252"/>
    </location>
</feature>
<sequence>MRSNFQYGANVLVNGIRLHYLRFGGKGQPLVLIPGITSPAVTWNFVAERLGQHFDTYVLDVRGRGLSSSGSEHDYGTDACASDIHGFVTALGLESYHLVGHSMGARFAIRSAAMNDQGLKKMVLVDPPVSGPNRRAYPSKLPWYVDSIKQSINGMTAEDMLKFCPTWTYEQRQLRAEWLHTCYLPAIIETFEEFHTYDIHQFVPEIRVPTLLIVAGKGGVILPEDEEELKQLNSNIEVTHVPNGGHMIPWDDFDGFFAAFNDFLDTRLV</sequence>
<reference evidence="3" key="1">
    <citation type="submission" date="2016-09" db="EMBL/GenBank/DDBJ databases">
        <authorList>
            <person name="Varghese N."/>
            <person name="Submissions S."/>
        </authorList>
    </citation>
    <scope>NUCLEOTIDE SEQUENCE [LARGE SCALE GENOMIC DNA]</scope>
    <source>
        <strain evidence="3">ANC 4422</strain>
    </source>
</reference>
<evidence type="ECO:0000259" key="1">
    <source>
        <dbReference type="Pfam" id="PF00561"/>
    </source>
</evidence>
<dbReference type="SUPFAM" id="SSF53474">
    <property type="entry name" value="alpha/beta-Hydrolases"/>
    <property type="match status" value="1"/>
</dbReference>
<dbReference type="RefSeq" id="WP_092749699.1">
    <property type="nucleotide sequence ID" value="NZ_FMYL01000012.1"/>
</dbReference>
<proteinExistence type="predicted"/>
<dbReference type="PANTHER" id="PTHR43798">
    <property type="entry name" value="MONOACYLGLYCEROL LIPASE"/>
    <property type="match status" value="1"/>
</dbReference>
<dbReference type="OrthoDB" id="9808398at2"/>
<dbReference type="Proteomes" id="UP000242501">
    <property type="component" value="Unassembled WGS sequence"/>
</dbReference>